<dbReference type="AlphaFoldDB" id="A0A7S2Y1V2"/>
<protein>
    <submittedName>
        <fullName evidence="1">Uncharacterized protein</fullName>
    </submittedName>
</protein>
<proteinExistence type="predicted"/>
<reference evidence="1" key="1">
    <citation type="submission" date="2021-01" db="EMBL/GenBank/DDBJ databases">
        <authorList>
            <person name="Corre E."/>
            <person name="Pelletier E."/>
            <person name="Niang G."/>
            <person name="Scheremetjew M."/>
            <person name="Finn R."/>
            <person name="Kale V."/>
            <person name="Holt S."/>
            <person name="Cochrane G."/>
            <person name="Meng A."/>
            <person name="Brown T."/>
            <person name="Cohen L."/>
        </authorList>
    </citation>
    <scope>NUCLEOTIDE SEQUENCE</scope>
    <source>
        <strain evidence="1">CCMP1661</strain>
    </source>
</reference>
<sequence length="105" mass="11713">MVMVCTPVSCPGPLALVWGDYFRGKNLRWGSVSGQALSCDGAPMSFWEYSCQWLRRVMVRGVSSWPGGTCMMVGLGSQLLWNMNCIWPRYWVGLVPDTDRYAAPG</sequence>
<dbReference type="EMBL" id="HBHR01023674">
    <property type="protein sequence ID" value="CAD9875111.1"/>
    <property type="molecule type" value="Transcribed_RNA"/>
</dbReference>
<gene>
    <name evidence="1" type="ORF">FJAP1339_LOCUS12166</name>
</gene>
<name>A0A7S2Y1V2_9STRA</name>
<organism evidence="1">
    <name type="scientific">Fibrocapsa japonica</name>
    <dbReference type="NCBI Taxonomy" id="94617"/>
    <lineage>
        <taxon>Eukaryota</taxon>
        <taxon>Sar</taxon>
        <taxon>Stramenopiles</taxon>
        <taxon>Ochrophyta</taxon>
        <taxon>Raphidophyceae</taxon>
        <taxon>Chattonellales</taxon>
        <taxon>Chattonellaceae</taxon>
        <taxon>Fibrocapsa</taxon>
    </lineage>
</organism>
<accession>A0A7S2Y1V2</accession>
<evidence type="ECO:0000313" key="1">
    <source>
        <dbReference type="EMBL" id="CAD9875111.1"/>
    </source>
</evidence>